<keyword evidence="4" id="KW-1185">Reference proteome</keyword>
<accession>A0A5C7HXW9</accession>
<evidence type="ECO:0000313" key="3">
    <source>
        <dbReference type="EMBL" id="TXG61519.1"/>
    </source>
</evidence>
<dbReference type="InterPro" id="IPR045154">
    <property type="entry name" value="PCF11-like"/>
</dbReference>
<evidence type="ECO:0000256" key="1">
    <source>
        <dbReference type="SAM" id="MobiDB-lite"/>
    </source>
</evidence>
<dbReference type="AlphaFoldDB" id="A0A5C7HXW9"/>
<dbReference type="PROSITE" id="PS00028">
    <property type="entry name" value="ZINC_FINGER_C2H2_1"/>
    <property type="match status" value="1"/>
</dbReference>
<sequence length="269" mass="30997">MSNLCHRQSSHDFNSKRRGCFRDLPTQKRMKTTTQFHSVNSGISPMTNHDASMSSLGYTPYTVPAQQYQAAAMNPVRTYPVPCMPKSSKEESYAQDSIGLEFDPAKLRIRHESAIRALYADLPRQCTTCGMRFKIQEDHRQHMDWHVRKNRAALVAKSKRPKQMQSRKFFLTSDLWLTAAKDVGTVKGPAFFVTGDVKDEKKKPDQEEVFTEEDQKACPLCMEPFDEYFSNETNDWMYRGTAYFKATKDSDRKLHSSLEGRIVHAECMQ</sequence>
<dbReference type="Pfam" id="PF23228">
    <property type="entry name" value="zf_PCFS4"/>
    <property type="match status" value="1"/>
</dbReference>
<dbReference type="Proteomes" id="UP000323000">
    <property type="component" value="Chromosome 5"/>
</dbReference>
<dbReference type="GO" id="GO:0031124">
    <property type="term" value="P:mRNA 3'-end processing"/>
    <property type="evidence" value="ECO:0007669"/>
    <property type="project" value="InterPro"/>
</dbReference>
<comment type="caution">
    <text evidence="3">The sequence shown here is derived from an EMBL/GenBank/DDBJ whole genome shotgun (WGS) entry which is preliminary data.</text>
</comment>
<name>A0A5C7HXW9_9ROSI</name>
<feature type="domain" description="C2H2-type" evidence="2">
    <location>
        <begin position="126"/>
        <end position="146"/>
    </location>
</feature>
<proteinExistence type="predicted"/>
<feature type="region of interest" description="Disordered" evidence="1">
    <location>
        <begin position="1"/>
        <end position="26"/>
    </location>
</feature>
<dbReference type="GO" id="GO:0006369">
    <property type="term" value="P:termination of RNA polymerase II transcription"/>
    <property type="evidence" value="ECO:0007669"/>
    <property type="project" value="InterPro"/>
</dbReference>
<dbReference type="InterPro" id="IPR057242">
    <property type="entry name" value="PCFS4-like"/>
</dbReference>
<dbReference type="OrthoDB" id="2129491at2759"/>
<dbReference type="EMBL" id="VAHF01000005">
    <property type="protein sequence ID" value="TXG61519.1"/>
    <property type="molecule type" value="Genomic_DNA"/>
</dbReference>
<dbReference type="PANTHER" id="PTHR15921:SF12">
    <property type="entry name" value="POLYADENYLATION AND CLEAVAGE FACTOR HOMOLOG 4"/>
    <property type="match status" value="1"/>
</dbReference>
<reference evidence="4" key="1">
    <citation type="journal article" date="2019" name="Gigascience">
        <title>De novo genome assembly of the endangered Acer yangbiense, a plant species with extremely small populations endemic to Yunnan Province, China.</title>
        <authorList>
            <person name="Yang J."/>
            <person name="Wariss H.M."/>
            <person name="Tao L."/>
            <person name="Zhang R."/>
            <person name="Yun Q."/>
            <person name="Hollingsworth P."/>
            <person name="Dao Z."/>
            <person name="Luo G."/>
            <person name="Guo H."/>
            <person name="Ma Y."/>
            <person name="Sun W."/>
        </authorList>
    </citation>
    <scope>NUCLEOTIDE SEQUENCE [LARGE SCALE GENOMIC DNA]</scope>
    <source>
        <strain evidence="4">cv. Malutang</strain>
    </source>
</reference>
<dbReference type="InterPro" id="IPR013087">
    <property type="entry name" value="Znf_C2H2_type"/>
</dbReference>
<protein>
    <recommendedName>
        <fullName evidence="2">C2H2-type domain-containing protein</fullName>
    </recommendedName>
</protein>
<organism evidence="3 4">
    <name type="scientific">Acer yangbiense</name>
    <dbReference type="NCBI Taxonomy" id="1000413"/>
    <lineage>
        <taxon>Eukaryota</taxon>
        <taxon>Viridiplantae</taxon>
        <taxon>Streptophyta</taxon>
        <taxon>Embryophyta</taxon>
        <taxon>Tracheophyta</taxon>
        <taxon>Spermatophyta</taxon>
        <taxon>Magnoliopsida</taxon>
        <taxon>eudicotyledons</taxon>
        <taxon>Gunneridae</taxon>
        <taxon>Pentapetalae</taxon>
        <taxon>rosids</taxon>
        <taxon>malvids</taxon>
        <taxon>Sapindales</taxon>
        <taxon>Sapindaceae</taxon>
        <taxon>Hippocastanoideae</taxon>
        <taxon>Acereae</taxon>
        <taxon>Acer</taxon>
    </lineage>
</organism>
<dbReference type="PANTHER" id="PTHR15921">
    <property type="entry name" value="PRE-MRNA CLEAVAGE COMPLEX II"/>
    <property type="match status" value="1"/>
</dbReference>
<dbReference type="GO" id="GO:0003729">
    <property type="term" value="F:mRNA binding"/>
    <property type="evidence" value="ECO:0007669"/>
    <property type="project" value="InterPro"/>
</dbReference>
<dbReference type="GO" id="GO:0005737">
    <property type="term" value="C:cytoplasm"/>
    <property type="evidence" value="ECO:0007669"/>
    <property type="project" value="TreeGrafter"/>
</dbReference>
<dbReference type="GO" id="GO:0005849">
    <property type="term" value="C:mRNA cleavage factor complex"/>
    <property type="evidence" value="ECO:0007669"/>
    <property type="project" value="TreeGrafter"/>
</dbReference>
<evidence type="ECO:0000313" key="4">
    <source>
        <dbReference type="Proteomes" id="UP000323000"/>
    </source>
</evidence>
<gene>
    <name evidence="3" type="ORF">EZV62_012882</name>
</gene>
<dbReference type="GO" id="GO:0000993">
    <property type="term" value="F:RNA polymerase II complex binding"/>
    <property type="evidence" value="ECO:0007669"/>
    <property type="project" value="InterPro"/>
</dbReference>
<evidence type="ECO:0000259" key="2">
    <source>
        <dbReference type="PROSITE" id="PS00028"/>
    </source>
</evidence>